<evidence type="ECO:0008006" key="3">
    <source>
        <dbReference type="Google" id="ProtNLM"/>
    </source>
</evidence>
<dbReference type="SUPFAM" id="SSF160363">
    <property type="entry name" value="MTH889-like"/>
    <property type="match status" value="1"/>
</dbReference>
<accession>A0A1N7DLV0</accession>
<dbReference type="PANTHER" id="PTHR42240">
    <property type="entry name" value="DUF211 DOMAIN-CONTAINING PROTEIN"/>
    <property type="match status" value="1"/>
</dbReference>
<protein>
    <recommendedName>
        <fullName evidence="3">DUF211 domain-containing protein</fullName>
    </recommendedName>
</protein>
<evidence type="ECO:0000313" key="1">
    <source>
        <dbReference type="EMBL" id="SIR76797.1"/>
    </source>
</evidence>
<dbReference type="OrthoDB" id="201945at2157"/>
<dbReference type="Pfam" id="PF02680">
    <property type="entry name" value="DUF211"/>
    <property type="match status" value="1"/>
</dbReference>
<dbReference type="AlphaFoldDB" id="A0A1N7DLV0"/>
<dbReference type="InterPro" id="IPR023129">
    <property type="entry name" value="MTH889-like_dom_sf"/>
</dbReference>
<dbReference type="EMBL" id="FTNR01000002">
    <property type="protein sequence ID" value="SIR76797.1"/>
    <property type="molecule type" value="Genomic_DNA"/>
</dbReference>
<dbReference type="STRING" id="308853.SAMN05421752_102360"/>
<dbReference type="Gene3D" id="3.30.70.1340">
    <property type="entry name" value="MTH889-like domain"/>
    <property type="match status" value="1"/>
</dbReference>
<organism evidence="1 2">
    <name type="scientific">Natronorubrum thiooxidans</name>
    <dbReference type="NCBI Taxonomy" id="308853"/>
    <lineage>
        <taxon>Archaea</taxon>
        <taxon>Methanobacteriati</taxon>
        <taxon>Methanobacteriota</taxon>
        <taxon>Stenosarchaea group</taxon>
        <taxon>Halobacteria</taxon>
        <taxon>Halobacteriales</taxon>
        <taxon>Natrialbaceae</taxon>
        <taxon>Natronorubrum</taxon>
    </lineage>
</organism>
<dbReference type="RefSeq" id="WP_076608036.1">
    <property type="nucleotide sequence ID" value="NZ_FTNR01000002.1"/>
</dbReference>
<proteinExistence type="predicted"/>
<dbReference type="Proteomes" id="UP000185936">
    <property type="component" value="Unassembled WGS sequence"/>
</dbReference>
<reference evidence="2" key="1">
    <citation type="submission" date="2017-01" db="EMBL/GenBank/DDBJ databases">
        <authorList>
            <person name="Varghese N."/>
            <person name="Submissions S."/>
        </authorList>
    </citation>
    <scope>NUCLEOTIDE SEQUENCE [LARGE SCALE GENOMIC DNA]</scope>
    <source>
        <strain evidence="2">type strain: HArc-</strain>
    </source>
</reference>
<dbReference type="PANTHER" id="PTHR42240:SF1">
    <property type="entry name" value="DUF211 DOMAIN-CONTAINING PROTEIN"/>
    <property type="match status" value="1"/>
</dbReference>
<dbReference type="InterPro" id="IPR003831">
    <property type="entry name" value="DUF211"/>
</dbReference>
<evidence type="ECO:0000313" key="2">
    <source>
        <dbReference type="Proteomes" id="UP000185936"/>
    </source>
</evidence>
<gene>
    <name evidence="1" type="ORF">SAMN05421752_102360</name>
</gene>
<sequence length="97" mass="10381">MNAPIRRLVLDVMKPHDPDILEFADAVAGCSGVEGVNAVLVETDRAVQNIKLTIEGDDLEAATVEETLVDLGGTVHSIDQVVCGERLVEQSATPQDR</sequence>
<name>A0A1N7DLV0_9EURY</name>
<keyword evidence="2" id="KW-1185">Reference proteome</keyword>